<proteinExistence type="predicted"/>
<protein>
    <submittedName>
        <fullName evidence="1">Uncharacterized protein</fullName>
    </submittedName>
</protein>
<reference evidence="1 2" key="1">
    <citation type="submission" date="2014-06" db="EMBL/GenBank/DDBJ databases">
        <title>Draft genome sequence of iron oxidizing acidophile Leptospirillum ferriphilum DSM14647.</title>
        <authorList>
            <person name="Cardenas J.P."/>
            <person name="Lazcano M."/>
            <person name="Ossandon F.J."/>
            <person name="Corbett M."/>
            <person name="Holmes D.S."/>
            <person name="Watkin E."/>
        </authorList>
    </citation>
    <scope>NUCLEOTIDE SEQUENCE [LARGE SCALE GENOMIC DNA]</scope>
    <source>
        <strain evidence="1 2">DSM 14647</strain>
    </source>
</reference>
<evidence type="ECO:0000313" key="1">
    <source>
        <dbReference type="EMBL" id="KGA93656.1"/>
    </source>
</evidence>
<organism evidence="1 2">
    <name type="scientific">Leptospirillum ferriphilum</name>
    <dbReference type="NCBI Taxonomy" id="178606"/>
    <lineage>
        <taxon>Bacteria</taxon>
        <taxon>Pseudomonadati</taxon>
        <taxon>Nitrospirota</taxon>
        <taxon>Nitrospiria</taxon>
        <taxon>Nitrospirales</taxon>
        <taxon>Nitrospiraceae</taxon>
        <taxon>Leptospirillum</taxon>
    </lineage>
</organism>
<dbReference type="PATRIC" id="fig|178606.4.peg.1365"/>
<dbReference type="RefSeq" id="WP_161781727.1">
    <property type="nucleotide sequence ID" value="NZ_JPGK01000005.1"/>
</dbReference>
<gene>
    <name evidence="1" type="ORF">LptCag_1366</name>
</gene>
<name>A0A094YKB8_9BACT</name>
<accession>A0A094YKB8</accession>
<dbReference type="AlphaFoldDB" id="A0A094YKB8"/>
<dbReference type="Proteomes" id="UP000029452">
    <property type="component" value="Unassembled WGS sequence"/>
</dbReference>
<evidence type="ECO:0000313" key="2">
    <source>
        <dbReference type="Proteomes" id="UP000029452"/>
    </source>
</evidence>
<dbReference type="EMBL" id="JPGK01000005">
    <property type="protein sequence ID" value="KGA93656.1"/>
    <property type="molecule type" value="Genomic_DNA"/>
</dbReference>
<sequence>MKPYGTDRCLEEPAKDAFHMRHVFTIFMLIRHDGNGWSGVFLQPVLTSWM</sequence>
<comment type="caution">
    <text evidence="1">The sequence shown here is derived from an EMBL/GenBank/DDBJ whole genome shotgun (WGS) entry which is preliminary data.</text>
</comment>